<name>A0ABQ1WZX3_9BACT</name>
<comment type="caution">
    <text evidence="1">The sequence shown here is derived from an EMBL/GenBank/DDBJ whole genome shotgun (WGS) entry which is preliminary data.</text>
</comment>
<sequence>MDRLIALQHLIGNTCCKIRLKVYHEELATEWRGGFGLPTRGYIEVSGPERISDIEWIELDPIVVTYIGRLVPPKVTVVIDEIILGLNNEGIEYKTVKGSIRVYGQQLR</sequence>
<dbReference type="Pfam" id="PF20383">
    <property type="entry name" value="DUF6678"/>
    <property type="match status" value="1"/>
</dbReference>
<keyword evidence="2" id="KW-1185">Reference proteome</keyword>
<dbReference type="InterPro" id="IPR046500">
    <property type="entry name" value="DUF6678"/>
</dbReference>
<proteinExistence type="predicted"/>
<protein>
    <submittedName>
        <fullName evidence="1">Uncharacterized protein</fullName>
    </submittedName>
</protein>
<evidence type="ECO:0000313" key="2">
    <source>
        <dbReference type="Proteomes" id="UP000601361"/>
    </source>
</evidence>
<organism evidence="1 2">
    <name type="scientific">Hymenobacter glacieicola</name>
    <dbReference type="NCBI Taxonomy" id="1562124"/>
    <lineage>
        <taxon>Bacteria</taxon>
        <taxon>Pseudomonadati</taxon>
        <taxon>Bacteroidota</taxon>
        <taxon>Cytophagia</taxon>
        <taxon>Cytophagales</taxon>
        <taxon>Hymenobacteraceae</taxon>
        <taxon>Hymenobacter</taxon>
    </lineage>
</organism>
<accession>A0ABQ1WZX3</accession>
<gene>
    <name evidence="1" type="ORF">GCM10011378_31070</name>
</gene>
<reference evidence="2" key="1">
    <citation type="journal article" date="2019" name="Int. J. Syst. Evol. Microbiol.">
        <title>The Global Catalogue of Microorganisms (GCM) 10K type strain sequencing project: providing services to taxonomists for standard genome sequencing and annotation.</title>
        <authorList>
            <consortium name="The Broad Institute Genomics Platform"/>
            <consortium name="The Broad Institute Genome Sequencing Center for Infectious Disease"/>
            <person name="Wu L."/>
            <person name="Ma J."/>
        </authorList>
    </citation>
    <scope>NUCLEOTIDE SEQUENCE [LARGE SCALE GENOMIC DNA]</scope>
    <source>
        <strain evidence="2">CGMCC 1.12990</strain>
    </source>
</reference>
<evidence type="ECO:0000313" key="1">
    <source>
        <dbReference type="EMBL" id="GGG52620.1"/>
    </source>
</evidence>
<dbReference type="Proteomes" id="UP000601361">
    <property type="component" value="Unassembled WGS sequence"/>
</dbReference>
<dbReference type="EMBL" id="BMGS01000008">
    <property type="protein sequence ID" value="GGG52620.1"/>
    <property type="molecule type" value="Genomic_DNA"/>
</dbReference>